<feature type="region of interest" description="Disordered" evidence="5">
    <location>
        <begin position="660"/>
        <end position="683"/>
    </location>
</feature>
<dbReference type="GO" id="GO:0000159">
    <property type="term" value="C:protein phosphatase type 2A complex"/>
    <property type="evidence" value="ECO:0007669"/>
    <property type="project" value="UniProtKB-UniRule"/>
</dbReference>
<feature type="compositionally biased region" description="Basic and acidic residues" evidence="5">
    <location>
        <begin position="467"/>
        <end position="478"/>
    </location>
</feature>
<dbReference type="SMART" id="SM00320">
    <property type="entry name" value="WD40"/>
    <property type="match status" value="5"/>
</dbReference>
<dbReference type="Gene3D" id="2.130.10.10">
    <property type="entry name" value="YVTN repeat-like/Quinoprotein amine dehydrogenase"/>
    <property type="match status" value="3"/>
</dbReference>
<dbReference type="AlphaFoldDB" id="A0AAV2TAH9"/>
<feature type="region of interest" description="Disordered" evidence="5">
    <location>
        <begin position="442"/>
        <end position="552"/>
    </location>
</feature>
<keyword evidence="3 4" id="KW-0677">Repeat</keyword>
<reference evidence="6" key="1">
    <citation type="submission" date="2024-06" db="EMBL/GenBank/DDBJ databases">
        <authorList>
            <person name="Liu X."/>
            <person name="Lenzi L."/>
            <person name="Haldenby T S."/>
            <person name="Uol C."/>
        </authorList>
    </citation>
    <scope>NUCLEOTIDE SEQUENCE</scope>
</reference>
<dbReference type="InterPro" id="IPR015943">
    <property type="entry name" value="WD40/YVTN_repeat-like_dom_sf"/>
</dbReference>
<dbReference type="PROSITE" id="PS01024">
    <property type="entry name" value="PR55_1"/>
    <property type="match status" value="1"/>
</dbReference>
<dbReference type="PRINTS" id="PR00600">
    <property type="entry name" value="PP2APR55"/>
</dbReference>
<evidence type="ECO:0000313" key="6">
    <source>
        <dbReference type="EMBL" id="CAL5133064.1"/>
    </source>
</evidence>
<gene>
    <name evidence="6" type="ORF">CDAUBV1_LOCUS6349</name>
</gene>
<sequence length="822" mass="90978">MHRAPKGSLDWLITQVQGPLSNDTVEGDSFTCIEYNGKGDLLAAGDKSGHITVFKPSESRSGRFEIYCAFTSHEPEFDYLKSLEIEEKINSITWLPCITSAHHLLSANDKTIKLWRISERQREAYNFNLRDDEGSCLWGISGAADPDTPGPPIPQLRSPSELRVPRFRRSSQLTVEARPRRVYANAHTYHINAVSLNSDQETFLSADDLRINLWHLDISDQSFTIVDLKPPNMEDLSEVITCARFHPSQCHMFAYSTSRGVIRLCDMRLRALCDSHVLVLEDPQVSQNLEFFADIIASLSDFRFGHCGNYVLARDYLTLKVWDVRMGDRPCELYAVHEPFRSQLCMLYENDAIFDKFLCSWSGDDRYILTGSYGNLFRIFDRTTGSDNLYDLNDSSPLLSNPTATSAELSRKTFISPQDPLGICLGLTTVCAASADAVEDLLSDSGSSNSPTSSSDATVEDELDATNDVRLEAKRNRAYDSSSVGNSSSNGFPDISRSSGLPTGSKRRKQLFPLRTDGLDGSNSSHSHRHHHKKHRHKKAELVSNPSSDDLLSLSNEFEEDEGGGGDVFTITTEKPCAKDHQLGNERTPGVVPPLRLKLKSKKRELLIDHFASGQLSLSNAHHLDCQRKVLQLAWHPHSLTGALLSGNQIFFVSSGGDASVTSPAENGKTPCKIDSSPKSNDQNSILSTIIVGSSGQCSDDDGESDSDLHLDRLSDVTAAKRRRRRHYRMDMPDSQRLVCSLPKIDAMIVPGSSSSPLVPPCERGRERIPSAPIKMDCLNYEVSGEGSDAQDNISNQAVGLITSQPSCTEYPSSDTFHLKNV</sequence>
<name>A0AAV2TAH9_CALDB</name>
<dbReference type="InterPro" id="IPR000009">
    <property type="entry name" value="PP2A_PR55"/>
</dbReference>
<dbReference type="InterPro" id="IPR018067">
    <property type="entry name" value="PP2A_PR55_CS"/>
</dbReference>
<comment type="similarity">
    <text evidence="1 4">Belongs to the phosphatase 2A regulatory subunit B family.</text>
</comment>
<dbReference type="InterPro" id="IPR001680">
    <property type="entry name" value="WD40_rpt"/>
</dbReference>
<evidence type="ECO:0000256" key="5">
    <source>
        <dbReference type="SAM" id="MobiDB-lite"/>
    </source>
</evidence>
<dbReference type="Proteomes" id="UP001497525">
    <property type="component" value="Unassembled WGS sequence"/>
</dbReference>
<comment type="caution">
    <text evidence="6">The sequence shown here is derived from an EMBL/GenBank/DDBJ whole genome shotgun (WGS) entry which is preliminary data.</text>
</comment>
<organism evidence="6 7">
    <name type="scientific">Calicophoron daubneyi</name>
    <name type="common">Rumen fluke</name>
    <name type="synonym">Paramphistomum daubneyi</name>
    <dbReference type="NCBI Taxonomy" id="300641"/>
    <lineage>
        <taxon>Eukaryota</taxon>
        <taxon>Metazoa</taxon>
        <taxon>Spiralia</taxon>
        <taxon>Lophotrochozoa</taxon>
        <taxon>Platyhelminthes</taxon>
        <taxon>Trematoda</taxon>
        <taxon>Digenea</taxon>
        <taxon>Plagiorchiida</taxon>
        <taxon>Pronocephalata</taxon>
        <taxon>Paramphistomoidea</taxon>
        <taxon>Paramphistomidae</taxon>
        <taxon>Calicophoron</taxon>
    </lineage>
</organism>
<evidence type="ECO:0000256" key="2">
    <source>
        <dbReference type="ARBA" id="ARBA00022574"/>
    </source>
</evidence>
<evidence type="ECO:0000256" key="3">
    <source>
        <dbReference type="ARBA" id="ARBA00022737"/>
    </source>
</evidence>
<dbReference type="InterPro" id="IPR036322">
    <property type="entry name" value="WD40_repeat_dom_sf"/>
</dbReference>
<dbReference type="EMBL" id="CAXLJL010000153">
    <property type="protein sequence ID" value="CAL5133064.1"/>
    <property type="molecule type" value="Genomic_DNA"/>
</dbReference>
<protein>
    <recommendedName>
        <fullName evidence="4">Serine/threonine-protein phosphatase 2A 55 kDa regulatory subunit B</fullName>
    </recommendedName>
</protein>
<evidence type="ECO:0000256" key="1">
    <source>
        <dbReference type="ARBA" id="ARBA00008259"/>
    </source>
</evidence>
<dbReference type="SUPFAM" id="SSF50978">
    <property type="entry name" value="WD40 repeat-like"/>
    <property type="match status" value="1"/>
</dbReference>
<feature type="compositionally biased region" description="Basic residues" evidence="5">
    <location>
        <begin position="526"/>
        <end position="539"/>
    </location>
</feature>
<evidence type="ECO:0000256" key="4">
    <source>
        <dbReference type="RuleBase" id="RU331113"/>
    </source>
</evidence>
<dbReference type="GO" id="GO:0019888">
    <property type="term" value="F:protein phosphatase regulator activity"/>
    <property type="evidence" value="ECO:0007669"/>
    <property type="project" value="InterPro"/>
</dbReference>
<evidence type="ECO:0000313" key="7">
    <source>
        <dbReference type="Proteomes" id="UP001497525"/>
    </source>
</evidence>
<dbReference type="PANTHER" id="PTHR11871">
    <property type="entry name" value="PROTEIN PHOSPHATASE PP2A REGULATORY SUBUNIT B"/>
    <property type="match status" value="1"/>
</dbReference>
<feature type="compositionally biased region" description="Low complexity" evidence="5">
    <location>
        <begin position="481"/>
        <end position="491"/>
    </location>
</feature>
<proteinExistence type="inferred from homology"/>
<keyword evidence="2 4" id="KW-0853">WD repeat</keyword>
<accession>A0AAV2TAH9</accession>
<feature type="compositionally biased region" description="Low complexity" evidence="5">
    <location>
        <begin position="443"/>
        <end position="455"/>
    </location>
</feature>